<dbReference type="Proteomes" id="UP000789920">
    <property type="component" value="Unassembled WGS sequence"/>
</dbReference>
<feature type="non-terminal residue" evidence="1">
    <location>
        <position position="1"/>
    </location>
</feature>
<sequence>TQAIQYIRACSNDNTFRFTLPTFTRWNSFFISLQQLQSKEQYLKDIAYEIESRIDKSARTQMSINMIEDDNFQFYINTRIQHRWNRMYSPILLVCWSLHPKYVLAKAIRPELITIIKKEASCLFERLFHNKEVKEFRRQLIDWNNKAYPFDFEGNWDDYLINDLVYFWNNFQN</sequence>
<proteinExistence type="predicted"/>
<comment type="caution">
    <text evidence="1">The sequence shown here is derived from an EMBL/GenBank/DDBJ whole genome shotgun (WGS) entry which is preliminary data.</text>
</comment>
<accession>A0ACA9RA23</accession>
<evidence type="ECO:0000313" key="2">
    <source>
        <dbReference type="Proteomes" id="UP000789920"/>
    </source>
</evidence>
<dbReference type="EMBL" id="CAJVQC010047042">
    <property type="protein sequence ID" value="CAG8784032.1"/>
    <property type="molecule type" value="Genomic_DNA"/>
</dbReference>
<protein>
    <submittedName>
        <fullName evidence="1">17187_t:CDS:1</fullName>
    </submittedName>
</protein>
<evidence type="ECO:0000313" key="1">
    <source>
        <dbReference type="EMBL" id="CAG8784032.1"/>
    </source>
</evidence>
<keyword evidence="2" id="KW-1185">Reference proteome</keyword>
<organism evidence="1 2">
    <name type="scientific">Racocetra persica</name>
    <dbReference type="NCBI Taxonomy" id="160502"/>
    <lineage>
        <taxon>Eukaryota</taxon>
        <taxon>Fungi</taxon>
        <taxon>Fungi incertae sedis</taxon>
        <taxon>Mucoromycota</taxon>
        <taxon>Glomeromycotina</taxon>
        <taxon>Glomeromycetes</taxon>
        <taxon>Diversisporales</taxon>
        <taxon>Gigasporaceae</taxon>
        <taxon>Racocetra</taxon>
    </lineage>
</organism>
<reference evidence="1" key="1">
    <citation type="submission" date="2021-06" db="EMBL/GenBank/DDBJ databases">
        <authorList>
            <person name="Kallberg Y."/>
            <person name="Tangrot J."/>
            <person name="Rosling A."/>
        </authorList>
    </citation>
    <scope>NUCLEOTIDE SEQUENCE</scope>
    <source>
        <strain evidence="1">MA461A</strain>
    </source>
</reference>
<name>A0ACA9RA23_9GLOM</name>
<gene>
    <name evidence="1" type="ORF">RPERSI_LOCUS18019</name>
</gene>